<gene>
    <name evidence="2" type="ORF">NDU88_003182</name>
</gene>
<evidence type="ECO:0000313" key="2">
    <source>
        <dbReference type="EMBL" id="KAJ1207792.1"/>
    </source>
</evidence>
<comment type="caution">
    <text evidence="2">The sequence shown here is derived from an EMBL/GenBank/DDBJ whole genome shotgun (WGS) entry which is preliminary data.</text>
</comment>
<name>A0AAV7W4L1_PLEWA</name>
<dbReference type="EMBL" id="JANPWB010000002">
    <property type="protein sequence ID" value="KAJ1207792.1"/>
    <property type="molecule type" value="Genomic_DNA"/>
</dbReference>
<sequence>MAHGTQANPLPKKRVFRDDTDVKLTRPVDKSIHDQLGNKYIPSERAVMTNCIAPIGCLFSPPNLQGSGRCKETDNHRRAGGRPLSNSRGPLVSAFAPTCSFSPQRAPNGLNMLAKNQSYKHGSNTLFLNNVPRLPQGVKEDCESRVKKAIHWLRNQRGCLSLIRTDISNAKRLSPPEFNHDIISIEFYDKTLIEHLIAFDIRARLLWVQKKGGINLEFGTDDVAQAIANVQKAHNPTSNP</sequence>
<dbReference type="AlphaFoldDB" id="A0AAV7W4L1"/>
<accession>A0AAV7W4L1</accession>
<evidence type="ECO:0000256" key="1">
    <source>
        <dbReference type="SAM" id="MobiDB-lite"/>
    </source>
</evidence>
<reference evidence="2" key="1">
    <citation type="journal article" date="2022" name="bioRxiv">
        <title>Sequencing and chromosome-scale assembly of the giantPleurodeles waltlgenome.</title>
        <authorList>
            <person name="Brown T."/>
            <person name="Elewa A."/>
            <person name="Iarovenko S."/>
            <person name="Subramanian E."/>
            <person name="Araus A.J."/>
            <person name="Petzold A."/>
            <person name="Susuki M."/>
            <person name="Suzuki K.-i.T."/>
            <person name="Hayashi T."/>
            <person name="Toyoda A."/>
            <person name="Oliveira C."/>
            <person name="Osipova E."/>
            <person name="Leigh N.D."/>
            <person name="Simon A."/>
            <person name="Yun M.H."/>
        </authorList>
    </citation>
    <scope>NUCLEOTIDE SEQUENCE</scope>
    <source>
        <strain evidence="2">20211129_DDA</strain>
        <tissue evidence="2">Liver</tissue>
    </source>
</reference>
<organism evidence="2 3">
    <name type="scientific">Pleurodeles waltl</name>
    <name type="common">Iberian ribbed newt</name>
    <dbReference type="NCBI Taxonomy" id="8319"/>
    <lineage>
        <taxon>Eukaryota</taxon>
        <taxon>Metazoa</taxon>
        <taxon>Chordata</taxon>
        <taxon>Craniata</taxon>
        <taxon>Vertebrata</taxon>
        <taxon>Euteleostomi</taxon>
        <taxon>Amphibia</taxon>
        <taxon>Batrachia</taxon>
        <taxon>Caudata</taxon>
        <taxon>Salamandroidea</taxon>
        <taxon>Salamandridae</taxon>
        <taxon>Pleurodelinae</taxon>
        <taxon>Pleurodeles</taxon>
    </lineage>
</organism>
<dbReference type="Proteomes" id="UP001066276">
    <property type="component" value="Chromosome 1_2"/>
</dbReference>
<protein>
    <submittedName>
        <fullName evidence="2">Uncharacterized protein</fullName>
    </submittedName>
</protein>
<feature type="region of interest" description="Disordered" evidence="1">
    <location>
        <begin position="66"/>
        <end position="87"/>
    </location>
</feature>
<keyword evidence="3" id="KW-1185">Reference proteome</keyword>
<evidence type="ECO:0000313" key="3">
    <source>
        <dbReference type="Proteomes" id="UP001066276"/>
    </source>
</evidence>
<proteinExistence type="predicted"/>